<dbReference type="SUPFAM" id="SSF54001">
    <property type="entry name" value="Cysteine proteinases"/>
    <property type="match status" value="1"/>
</dbReference>
<feature type="compositionally biased region" description="Basic and acidic residues" evidence="1">
    <location>
        <begin position="223"/>
        <end position="237"/>
    </location>
</feature>
<proteinExistence type="predicted"/>
<sequence>MNIRCRCSGRRFLSGIHLLSEVKKDVIRELGFGGLLQLVVSLTCHDVGMTMGIPHSGRKLIVEKGSVKASQMPSLQDIESMMVGIDDMEEFKRVFLIFVCATLLAPTSRLEGSHSLWRKESVWIKGCLMFLQIFYFSISNFPAMYVELTTPRIAAWNDFLVKQRIKLELEMLGGFGKVEVICARMEATQRQITDAQSHLNSLIASYNRDVKVLRTRFTSSHYRTDEGQPSNFHEHVNESGAPFYTNNPQHSPVHSGGQRRSFEDDVGCTNEGVSERPNVEDGVFFSNEDPLHPGPHNMLVLVQSCMNNNVDVAPQASEEIRPQRVKMKVRRHRQRAAACKSPFVQLCVSKYKRLTEEETHVADYVFDESKDPSEMLCAYGGYGVTREQFQCLVGESFIDIPVISMFCRYMNAKEENPYRRHFFNPYFGEICGSMSKSTSKSTLKKRLGSYCVNLECCNQLLRNSFKRNDVNINNLHPQYADIDGDPKLCHTGMYAILYMQHWDGSGLNRTINSERMSLERLKFATHMVLDSENEIGEMVTANIWSTNDAE</sequence>
<name>A0A438FSE4_VITVI</name>
<feature type="region of interest" description="Disordered" evidence="1">
    <location>
        <begin position="223"/>
        <end position="263"/>
    </location>
</feature>
<accession>A0A438FSE4</accession>
<dbReference type="Gene3D" id="3.40.395.10">
    <property type="entry name" value="Adenoviral Proteinase, Chain A"/>
    <property type="match status" value="1"/>
</dbReference>
<dbReference type="PANTHER" id="PTHR34835">
    <property type="entry name" value="OS07G0283600 PROTEIN-RELATED"/>
    <property type="match status" value="1"/>
</dbReference>
<comment type="caution">
    <text evidence="2">The sequence shown here is derived from an EMBL/GenBank/DDBJ whole genome shotgun (WGS) entry which is preliminary data.</text>
</comment>
<organism evidence="2 3">
    <name type="scientific">Vitis vinifera</name>
    <name type="common">Grape</name>
    <dbReference type="NCBI Taxonomy" id="29760"/>
    <lineage>
        <taxon>Eukaryota</taxon>
        <taxon>Viridiplantae</taxon>
        <taxon>Streptophyta</taxon>
        <taxon>Embryophyta</taxon>
        <taxon>Tracheophyta</taxon>
        <taxon>Spermatophyta</taxon>
        <taxon>Magnoliopsida</taxon>
        <taxon>eudicotyledons</taxon>
        <taxon>Gunneridae</taxon>
        <taxon>Pentapetalae</taxon>
        <taxon>rosids</taxon>
        <taxon>Vitales</taxon>
        <taxon>Vitaceae</taxon>
        <taxon>Viteae</taxon>
        <taxon>Vitis</taxon>
    </lineage>
</organism>
<dbReference type="AlphaFoldDB" id="A0A438FSE4"/>
<dbReference type="Proteomes" id="UP000288805">
    <property type="component" value="Unassembled WGS sequence"/>
</dbReference>
<reference evidence="2 3" key="1">
    <citation type="journal article" date="2018" name="PLoS Genet.">
        <title>Population sequencing reveals clonal diversity and ancestral inbreeding in the grapevine cultivar Chardonnay.</title>
        <authorList>
            <person name="Roach M.J."/>
            <person name="Johnson D.L."/>
            <person name="Bohlmann J."/>
            <person name="van Vuuren H.J."/>
            <person name="Jones S.J."/>
            <person name="Pretorius I.S."/>
            <person name="Schmidt S.A."/>
            <person name="Borneman A.R."/>
        </authorList>
    </citation>
    <scope>NUCLEOTIDE SEQUENCE [LARGE SCALE GENOMIC DNA]</scope>
    <source>
        <strain evidence="3">cv. Chardonnay</strain>
        <tissue evidence="2">Leaf</tissue>
    </source>
</reference>
<evidence type="ECO:0000313" key="3">
    <source>
        <dbReference type="Proteomes" id="UP000288805"/>
    </source>
</evidence>
<evidence type="ECO:0000256" key="1">
    <source>
        <dbReference type="SAM" id="MobiDB-lite"/>
    </source>
</evidence>
<gene>
    <name evidence="2" type="ORF">CK203_060355</name>
</gene>
<dbReference type="InterPro" id="IPR038765">
    <property type="entry name" value="Papain-like_cys_pep_sf"/>
</dbReference>
<evidence type="ECO:0000313" key="2">
    <source>
        <dbReference type="EMBL" id="RVW62872.1"/>
    </source>
</evidence>
<protein>
    <submittedName>
        <fullName evidence="2">Uncharacterized protein</fullName>
    </submittedName>
</protein>
<dbReference type="EMBL" id="QGNW01000757">
    <property type="protein sequence ID" value="RVW62872.1"/>
    <property type="molecule type" value="Genomic_DNA"/>
</dbReference>